<evidence type="ECO:0000256" key="6">
    <source>
        <dbReference type="ARBA" id="ARBA00023015"/>
    </source>
</evidence>
<dbReference type="AlphaFoldDB" id="A0A8E2E817"/>
<dbReference type="InterPro" id="IPR013087">
    <property type="entry name" value="Znf_C2H2_type"/>
</dbReference>
<feature type="compositionally biased region" description="Polar residues" evidence="10">
    <location>
        <begin position="152"/>
        <end position="166"/>
    </location>
</feature>
<comment type="subcellular location">
    <subcellularLocation>
        <location evidence="1">Nucleus</location>
    </subcellularLocation>
</comment>
<evidence type="ECO:0000256" key="5">
    <source>
        <dbReference type="ARBA" id="ARBA00022833"/>
    </source>
</evidence>
<evidence type="ECO:0000256" key="8">
    <source>
        <dbReference type="ARBA" id="ARBA00023242"/>
    </source>
</evidence>
<keyword evidence="6" id="KW-0805">Transcription regulation</keyword>
<evidence type="ECO:0000256" key="4">
    <source>
        <dbReference type="ARBA" id="ARBA00022771"/>
    </source>
</evidence>
<dbReference type="Gene3D" id="3.30.160.60">
    <property type="entry name" value="Classic Zinc Finger"/>
    <property type="match status" value="2"/>
</dbReference>
<comment type="similarity">
    <text evidence="2">Belongs to the krueppel C2H2-type zinc-finger protein family.</text>
</comment>
<dbReference type="EMBL" id="KV745020">
    <property type="protein sequence ID" value="OCK79156.1"/>
    <property type="molecule type" value="Genomic_DNA"/>
</dbReference>
<keyword evidence="8" id="KW-0539">Nucleus</keyword>
<dbReference type="SUPFAM" id="SSF57667">
    <property type="entry name" value="beta-beta-alpha zinc fingers"/>
    <property type="match status" value="1"/>
</dbReference>
<proteinExistence type="inferred from homology"/>
<protein>
    <recommendedName>
        <fullName evidence="11">C2H2-type domain-containing protein</fullName>
    </recommendedName>
</protein>
<reference evidence="12 13" key="1">
    <citation type="journal article" date="2016" name="Nat. Commun.">
        <title>Ectomycorrhizal ecology is imprinted in the genome of the dominant symbiotic fungus Cenococcum geophilum.</title>
        <authorList>
            <consortium name="DOE Joint Genome Institute"/>
            <person name="Peter M."/>
            <person name="Kohler A."/>
            <person name="Ohm R.A."/>
            <person name="Kuo A."/>
            <person name="Krutzmann J."/>
            <person name="Morin E."/>
            <person name="Arend M."/>
            <person name="Barry K.W."/>
            <person name="Binder M."/>
            <person name="Choi C."/>
            <person name="Clum A."/>
            <person name="Copeland A."/>
            <person name="Grisel N."/>
            <person name="Haridas S."/>
            <person name="Kipfer T."/>
            <person name="LaButti K."/>
            <person name="Lindquist E."/>
            <person name="Lipzen A."/>
            <person name="Maire R."/>
            <person name="Meier B."/>
            <person name="Mihaltcheva S."/>
            <person name="Molinier V."/>
            <person name="Murat C."/>
            <person name="Poggeler S."/>
            <person name="Quandt C.A."/>
            <person name="Sperisen C."/>
            <person name="Tritt A."/>
            <person name="Tisserant E."/>
            <person name="Crous P.W."/>
            <person name="Henrissat B."/>
            <person name="Nehls U."/>
            <person name="Egli S."/>
            <person name="Spatafora J.W."/>
            <person name="Grigoriev I.V."/>
            <person name="Martin F.M."/>
        </authorList>
    </citation>
    <scope>NUCLEOTIDE SEQUENCE [LARGE SCALE GENOMIC DNA]</scope>
    <source>
        <strain evidence="12 13">CBS 459.81</strain>
    </source>
</reference>
<keyword evidence="4 9" id="KW-0863">Zinc-finger</keyword>
<dbReference type="GO" id="GO:0000978">
    <property type="term" value="F:RNA polymerase II cis-regulatory region sequence-specific DNA binding"/>
    <property type="evidence" value="ECO:0007669"/>
    <property type="project" value="TreeGrafter"/>
</dbReference>
<dbReference type="PROSITE" id="PS50157">
    <property type="entry name" value="ZINC_FINGER_C2H2_2"/>
    <property type="match status" value="2"/>
</dbReference>
<feature type="domain" description="C2H2-type" evidence="11">
    <location>
        <begin position="77"/>
        <end position="109"/>
    </location>
</feature>
<evidence type="ECO:0000256" key="9">
    <source>
        <dbReference type="PROSITE-ProRule" id="PRU00042"/>
    </source>
</evidence>
<dbReference type="GO" id="GO:0008270">
    <property type="term" value="F:zinc ion binding"/>
    <property type="evidence" value="ECO:0007669"/>
    <property type="project" value="UniProtKB-KW"/>
</dbReference>
<evidence type="ECO:0000256" key="7">
    <source>
        <dbReference type="ARBA" id="ARBA00023163"/>
    </source>
</evidence>
<evidence type="ECO:0000313" key="12">
    <source>
        <dbReference type="EMBL" id="OCK79156.1"/>
    </source>
</evidence>
<keyword evidence="5" id="KW-0862">Zinc</keyword>
<gene>
    <name evidence="12" type="ORF">K432DRAFT_330749</name>
</gene>
<dbReference type="Proteomes" id="UP000250266">
    <property type="component" value="Unassembled WGS sequence"/>
</dbReference>
<keyword evidence="3" id="KW-0479">Metal-binding</keyword>
<sequence length="166" mass="18645">MPPFEQSVTVSGYHNLSYPQTPVGTSAYLAQDTESSPLEETPNILRPPSSHSATSQGEDKKGSRSRSNSPGKQKQTYACDLPNCTSTAQFTRLADLQRHQSTVHNTEKPFPCNISGCNRVGSRGFNRRDHLTEHQRSFHQIEIPKRRPGQRTARQTYQINSPNDQH</sequence>
<feature type="compositionally biased region" description="Polar residues" evidence="10">
    <location>
        <begin position="65"/>
        <end position="76"/>
    </location>
</feature>
<dbReference type="OrthoDB" id="2687452at2759"/>
<evidence type="ECO:0000256" key="2">
    <source>
        <dbReference type="ARBA" id="ARBA00006991"/>
    </source>
</evidence>
<evidence type="ECO:0000256" key="1">
    <source>
        <dbReference type="ARBA" id="ARBA00004123"/>
    </source>
</evidence>
<organism evidence="12 13">
    <name type="scientific">Lepidopterella palustris CBS 459.81</name>
    <dbReference type="NCBI Taxonomy" id="1314670"/>
    <lineage>
        <taxon>Eukaryota</taxon>
        <taxon>Fungi</taxon>
        <taxon>Dikarya</taxon>
        <taxon>Ascomycota</taxon>
        <taxon>Pezizomycotina</taxon>
        <taxon>Dothideomycetes</taxon>
        <taxon>Pleosporomycetidae</taxon>
        <taxon>Mytilinidiales</taxon>
        <taxon>Argynnaceae</taxon>
        <taxon>Lepidopterella</taxon>
    </lineage>
</organism>
<dbReference type="PANTHER" id="PTHR23235:SF155">
    <property type="entry name" value="EARLY GROWTH RESPONSE 4-RELATED"/>
    <property type="match status" value="1"/>
</dbReference>
<keyword evidence="7" id="KW-0804">Transcription</keyword>
<dbReference type="SMART" id="SM00355">
    <property type="entry name" value="ZnF_C2H2"/>
    <property type="match status" value="2"/>
</dbReference>
<evidence type="ECO:0000256" key="3">
    <source>
        <dbReference type="ARBA" id="ARBA00022723"/>
    </source>
</evidence>
<evidence type="ECO:0000259" key="11">
    <source>
        <dbReference type="PROSITE" id="PS50157"/>
    </source>
</evidence>
<evidence type="ECO:0000313" key="13">
    <source>
        <dbReference type="Proteomes" id="UP000250266"/>
    </source>
</evidence>
<feature type="region of interest" description="Disordered" evidence="10">
    <location>
        <begin position="14"/>
        <end position="79"/>
    </location>
</feature>
<dbReference type="GO" id="GO:0005634">
    <property type="term" value="C:nucleus"/>
    <property type="evidence" value="ECO:0007669"/>
    <property type="project" value="UniProtKB-SubCell"/>
</dbReference>
<feature type="region of interest" description="Disordered" evidence="10">
    <location>
        <begin position="134"/>
        <end position="166"/>
    </location>
</feature>
<name>A0A8E2E817_9PEZI</name>
<dbReference type="InterPro" id="IPR036236">
    <property type="entry name" value="Znf_C2H2_sf"/>
</dbReference>
<accession>A0A8E2E817</accession>
<dbReference type="GO" id="GO:0000981">
    <property type="term" value="F:DNA-binding transcription factor activity, RNA polymerase II-specific"/>
    <property type="evidence" value="ECO:0007669"/>
    <property type="project" value="TreeGrafter"/>
</dbReference>
<feature type="compositionally biased region" description="Polar residues" evidence="10">
    <location>
        <begin position="14"/>
        <end position="24"/>
    </location>
</feature>
<dbReference type="PANTHER" id="PTHR23235">
    <property type="entry name" value="KRUEPPEL-LIKE TRANSCRIPTION FACTOR"/>
    <property type="match status" value="1"/>
</dbReference>
<keyword evidence="13" id="KW-1185">Reference proteome</keyword>
<evidence type="ECO:0000256" key="10">
    <source>
        <dbReference type="SAM" id="MobiDB-lite"/>
    </source>
</evidence>
<feature type="domain" description="C2H2-type" evidence="11">
    <location>
        <begin position="110"/>
        <end position="144"/>
    </location>
</feature>